<evidence type="ECO:0000256" key="1">
    <source>
        <dbReference type="SAM" id="MobiDB-lite"/>
    </source>
</evidence>
<organism evidence="2 3">
    <name type="scientific">Tilletia horrida</name>
    <dbReference type="NCBI Taxonomy" id="155126"/>
    <lineage>
        <taxon>Eukaryota</taxon>
        <taxon>Fungi</taxon>
        <taxon>Dikarya</taxon>
        <taxon>Basidiomycota</taxon>
        <taxon>Ustilaginomycotina</taxon>
        <taxon>Exobasidiomycetes</taxon>
        <taxon>Tilletiales</taxon>
        <taxon>Tilletiaceae</taxon>
        <taxon>Tilletia</taxon>
    </lineage>
</organism>
<feature type="region of interest" description="Disordered" evidence="1">
    <location>
        <begin position="999"/>
        <end position="1032"/>
    </location>
</feature>
<reference evidence="2" key="1">
    <citation type="journal article" date="2023" name="PhytoFront">
        <title>Draft Genome Resources of Seven Strains of Tilletia horrida, Causal Agent of Kernel Smut of Rice.</title>
        <authorList>
            <person name="Khanal S."/>
            <person name="Antony Babu S."/>
            <person name="Zhou X.G."/>
        </authorList>
    </citation>
    <scope>NUCLEOTIDE SEQUENCE</scope>
    <source>
        <strain evidence="2">TX6</strain>
    </source>
</reference>
<dbReference type="AlphaFoldDB" id="A0AAN6GX74"/>
<feature type="compositionally biased region" description="Polar residues" evidence="1">
    <location>
        <begin position="57"/>
        <end position="74"/>
    </location>
</feature>
<evidence type="ECO:0000313" key="2">
    <source>
        <dbReference type="EMBL" id="KAK0556962.1"/>
    </source>
</evidence>
<feature type="region of interest" description="Disordered" evidence="1">
    <location>
        <begin position="460"/>
        <end position="504"/>
    </location>
</feature>
<protein>
    <submittedName>
        <fullName evidence="2">Uncharacterized protein</fullName>
    </submittedName>
</protein>
<feature type="region of interest" description="Disordered" evidence="1">
    <location>
        <begin position="715"/>
        <end position="752"/>
    </location>
</feature>
<feature type="region of interest" description="Disordered" evidence="1">
    <location>
        <begin position="48"/>
        <end position="127"/>
    </location>
</feature>
<gene>
    <name evidence="2" type="ORF">OC846_000806</name>
</gene>
<dbReference type="EMBL" id="JAPDMZ010000009">
    <property type="protein sequence ID" value="KAK0556962.1"/>
    <property type="molecule type" value="Genomic_DNA"/>
</dbReference>
<name>A0AAN6GX74_9BASI</name>
<feature type="compositionally biased region" description="Basic residues" evidence="1">
    <location>
        <begin position="725"/>
        <end position="734"/>
    </location>
</feature>
<feature type="compositionally biased region" description="Low complexity" evidence="1">
    <location>
        <begin position="1044"/>
        <end position="1059"/>
    </location>
</feature>
<feature type="compositionally biased region" description="Basic and acidic residues" evidence="1">
    <location>
        <begin position="465"/>
        <end position="479"/>
    </location>
</feature>
<feature type="compositionally biased region" description="Basic and acidic residues" evidence="1">
    <location>
        <begin position="1014"/>
        <end position="1030"/>
    </location>
</feature>
<sequence length="1216" mass="134845">MLQSAARRGFGSYTSAVSCARAAGSAASDTVGHCPTHQCSAWTSPAKRVRINPPASSPSVPYSTAASTELQTSDVMPPNLSPARIPEPSSAASESSDPSNGPGMDDTPGKSSEMGKKHDRRRARSDTIKILNRIMRFRSKGMDKLTPAQVYKLYLAEQPHDHSSHHHHPELWARLAKMAFNRRDAALLRRIAADTLDWCKCPLAQNFTQARNTNGDEERSINPWKAPLPATTENLKHLIRNLLSADETRIATTATRRSLIATETGLDPDRVSIRKVKQKLHASQSLIKRARTNSDMNDPKVVAALRFAWAQKIKNGPITEDIPEIEPLDLSEVHMKTRLVRQFSHVRHRELVSGPKKEADAAEEARHSEKAMRKLKRLENDPSQIPLQEALYLQVDPELADDQHWEQTLQLIEAARIRAGQDNWLATLDRFQSWAQATGEGTAPVVQEYIDILRSANPAPLDPKFAPRDRPRSRLEDAQQTKAQSLVREEAAQAARADEGLPSDGAIHRPPTYLLLATLRQLIVRRQPEKALKVALTYLRTLLADVRADPNGAKDMFSDHPACDEVREPDIVMKPERSTAKTKKRRKAENKKLRTEYIPVEPLFLRTHGPTYSVSAPLVPPKGHEILNAVLRAHLHAGHSVRSMVQSMRALCGVRVGRAIRAWESERREEHPAGGRYATHASEMSEIPFGLQREYSALTQLMQLPAELRKRGADWPSNGNFPIAKPHRSLRSKKGAQDANAPENAKQGEDTASQEFDLVKYYGLSTSLKGKSAVTPSEAFEDPRKIDLKRRIPEAKAIFCYPNEETFLIMLEQIRRHDTSIMDAVGLITTALSVWGPPPVRPQLVPHNLPIHQLSSPESEIHRRLTVPTSSGPVDATETPYLDITTASVRKLLRWAMWKRSEAQGSRILEAGEAWIRHCREWMCARRGAAPVIVYDPASRAPDDLNKTSSVPFAERPSSPSAFSLIPSWMWIDGGKGYLHPSATPKERREWRNTLVCMLDDGKKQKMPGSTKSAGREDSEATEGAERQEALDVDQNQAGQEGIVPEQAASPASPVAASETTETRADSVQTTIADEEGEGQESIQVGTETIAHPDGSSESELSIESQDEAEQHGHMDDEQAGSPSADVPADVPSVSVLGPRPVARSWLSRAQIGLLAGLDSDWAKQLMRHNYDTFRGKAMKLGWRTPSEPYKNHPKGSASRTQAKQTLERGASWDVD</sequence>
<feature type="compositionally biased region" description="Low complexity" evidence="1">
    <location>
        <begin position="81"/>
        <end position="99"/>
    </location>
</feature>
<keyword evidence="3" id="KW-1185">Reference proteome</keyword>
<feature type="region of interest" description="Disordered" evidence="1">
    <location>
        <begin position="1044"/>
        <end position="1067"/>
    </location>
</feature>
<feature type="compositionally biased region" description="Basic and acidic residues" evidence="1">
    <location>
        <begin position="487"/>
        <end position="499"/>
    </location>
</feature>
<comment type="caution">
    <text evidence="2">The sequence shown here is derived from an EMBL/GenBank/DDBJ whole genome shotgun (WGS) entry which is preliminary data.</text>
</comment>
<dbReference type="PROSITE" id="PS51257">
    <property type="entry name" value="PROKAR_LIPOPROTEIN"/>
    <property type="match status" value="1"/>
</dbReference>
<feature type="region of interest" description="Disordered" evidence="1">
    <location>
        <begin position="1183"/>
        <end position="1216"/>
    </location>
</feature>
<dbReference type="Proteomes" id="UP001176517">
    <property type="component" value="Unassembled WGS sequence"/>
</dbReference>
<feature type="region of interest" description="Disordered" evidence="1">
    <location>
        <begin position="1090"/>
        <end position="1132"/>
    </location>
</feature>
<proteinExistence type="predicted"/>
<evidence type="ECO:0000313" key="3">
    <source>
        <dbReference type="Proteomes" id="UP001176517"/>
    </source>
</evidence>
<accession>A0AAN6GX74</accession>